<evidence type="ECO:0000313" key="6">
    <source>
        <dbReference type="EMBL" id="SPY98340.1"/>
    </source>
</evidence>
<name>A0A2X2DUU9_PROMI</name>
<dbReference type="AlphaFoldDB" id="A0A2X2DUU9"/>
<comment type="cofactor">
    <cofactor evidence="1">
        <name>FMN</name>
        <dbReference type="ChEBI" id="CHEBI:58210"/>
    </cofactor>
</comment>
<keyword evidence="2" id="KW-0285">Flavoprotein</keyword>
<dbReference type="PANTHER" id="PTHR10851">
    <property type="entry name" value="PYRIDOXINE-5-PHOSPHATE OXIDASE"/>
    <property type="match status" value="1"/>
</dbReference>
<reference evidence="6 7" key="1">
    <citation type="submission" date="2018-06" db="EMBL/GenBank/DDBJ databases">
        <authorList>
            <consortium name="Pathogen Informatics"/>
            <person name="Doyle S."/>
        </authorList>
    </citation>
    <scope>NUCLEOTIDE SEQUENCE [LARGE SCALE GENOMIC DNA]</scope>
    <source>
        <strain evidence="6 7">NCTC10975</strain>
    </source>
</reference>
<accession>A0A2X2DUU9</accession>
<dbReference type="EMBL" id="UAUE01000024">
    <property type="protein sequence ID" value="SPY98340.1"/>
    <property type="molecule type" value="Genomic_DNA"/>
</dbReference>
<keyword evidence="3" id="KW-0288">FMN</keyword>
<sequence>MKMDNLINVLCCLKHFDEKGLVFYTNLGSRKASHLEHNQRVSLLFPWYPLERQVCFLGKAEKLSAFEVVKYFHSRPKDSQIAAWASKTIFSHFCPWGA</sequence>
<protein>
    <submittedName>
        <fullName evidence="6">Pyridoxamine 5'-phosphate oxidase</fullName>
        <ecNumber evidence="6">1.4.3.5</ecNumber>
    </submittedName>
</protein>
<evidence type="ECO:0000256" key="1">
    <source>
        <dbReference type="ARBA" id="ARBA00001917"/>
    </source>
</evidence>
<dbReference type="Pfam" id="PF01243">
    <property type="entry name" value="PNPOx_N"/>
    <property type="match status" value="1"/>
</dbReference>
<dbReference type="EC" id="1.4.3.5" evidence="6"/>
<dbReference type="InterPro" id="IPR012349">
    <property type="entry name" value="Split_barrel_FMN-bd"/>
</dbReference>
<dbReference type="Gene3D" id="2.30.110.10">
    <property type="entry name" value="Electron Transport, Fmn-binding Protein, Chain A"/>
    <property type="match status" value="1"/>
</dbReference>
<organism evidence="6 7">
    <name type="scientific">Proteus mirabilis</name>
    <dbReference type="NCBI Taxonomy" id="584"/>
    <lineage>
        <taxon>Bacteria</taxon>
        <taxon>Pseudomonadati</taxon>
        <taxon>Pseudomonadota</taxon>
        <taxon>Gammaproteobacteria</taxon>
        <taxon>Enterobacterales</taxon>
        <taxon>Morganellaceae</taxon>
        <taxon>Proteus</taxon>
    </lineage>
</organism>
<dbReference type="InterPro" id="IPR000659">
    <property type="entry name" value="Pyridox_Oxase"/>
</dbReference>
<evidence type="ECO:0000256" key="3">
    <source>
        <dbReference type="ARBA" id="ARBA00022643"/>
    </source>
</evidence>
<dbReference type="GO" id="GO:0004733">
    <property type="term" value="F:pyridoxamine phosphate oxidase activity"/>
    <property type="evidence" value="ECO:0007669"/>
    <property type="project" value="UniProtKB-EC"/>
</dbReference>
<dbReference type="PANTHER" id="PTHR10851:SF0">
    <property type="entry name" value="PYRIDOXINE-5'-PHOSPHATE OXIDASE"/>
    <property type="match status" value="1"/>
</dbReference>
<proteinExistence type="predicted"/>
<dbReference type="InterPro" id="IPR011576">
    <property type="entry name" value="Pyridox_Oxase_N"/>
</dbReference>
<evidence type="ECO:0000259" key="5">
    <source>
        <dbReference type="Pfam" id="PF01243"/>
    </source>
</evidence>
<dbReference type="GO" id="GO:0008615">
    <property type="term" value="P:pyridoxine biosynthetic process"/>
    <property type="evidence" value="ECO:0007669"/>
    <property type="project" value="InterPro"/>
</dbReference>
<feature type="domain" description="Pyridoxamine 5'-phosphate oxidase N-terminal" evidence="5">
    <location>
        <begin position="12"/>
        <end position="87"/>
    </location>
</feature>
<dbReference type="Proteomes" id="UP000251485">
    <property type="component" value="Unassembled WGS sequence"/>
</dbReference>
<dbReference type="GO" id="GO:0010181">
    <property type="term" value="F:FMN binding"/>
    <property type="evidence" value="ECO:0007669"/>
    <property type="project" value="InterPro"/>
</dbReference>
<gene>
    <name evidence="6" type="primary">pdxH_2</name>
    <name evidence="6" type="ORF">NCTC10975_03145</name>
</gene>
<evidence type="ECO:0000256" key="2">
    <source>
        <dbReference type="ARBA" id="ARBA00022630"/>
    </source>
</evidence>
<evidence type="ECO:0000256" key="4">
    <source>
        <dbReference type="ARBA" id="ARBA00023002"/>
    </source>
</evidence>
<keyword evidence="4 6" id="KW-0560">Oxidoreductase</keyword>
<dbReference type="SUPFAM" id="SSF50475">
    <property type="entry name" value="FMN-binding split barrel"/>
    <property type="match status" value="1"/>
</dbReference>
<evidence type="ECO:0000313" key="7">
    <source>
        <dbReference type="Proteomes" id="UP000251485"/>
    </source>
</evidence>